<feature type="binding site" description="via carbamate group" evidence="4">
    <location>
        <position position="202"/>
    </location>
    <ligand>
        <name>Zn(2+)</name>
        <dbReference type="ChEBI" id="CHEBI:29105"/>
        <label>2</label>
    </ligand>
</feature>
<sequence length="387" mass="42267">MSSQLPTLGRRDFILTAAAAASSAVVASTTMNSAVAANKVLPRIHTVLGPVPPEKLGLTLMHEHAPLVDWSELYEFKPAPLVPAVRNEMLKKMTAMLQAFEATLTDKQSPGAIVECTPIRVGRDPSLMVDLARRVKCHVIAATGFWCEAFAPQHPWAIQMGLEKGGIDKIAQLYIREIREGMEDPTGPWGEKFTNVKAGVIKIGTSAYMTPSERRCNTAAAIASSETGCPITTHTTDGGGLEQARLLLAAGAKPQRVIIGHMGNKDDREQEEAHEYQRQLVELGCYVQFDRVGHDSYAVEKCARQIRQLVDAGFAQQVLVGHDWAPYFYRGQFDSSVPNNTIDAWTFKDSDYTIVTKQLLPQLAAAGVSAKDIQAITIDNPARVLAF</sequence>
<dbReference type="InterPro" id="IPR032466">
    <property type="entry name" value="Metal_Hydrolase"/>
</dbReference>
<dbReference type="Gene3D" id="3.20.20.140">
    <property type="entry name" value="Metal-dependent hydrolases"/>
    <property type="match status" value="1"/>
</dbReference>
<dbReference type="OrthoDB" id="262432at2"/>
<dbReference type="GO" id="GO:0004063">
    <property type="term" value="F:aryldialkylphosphatase activity"/>
    <property type="evidence" value="ECO:0007669"/>
    <property type="project" value="UniProtKB-EC"/>
</dbReference>
<dbReference type="PROSITE" id="PS51318">
    <property type="entry name" value="TAT"/>
    <property type="match status" value="1"/>
</dbReference>
<feature type="binding site" evidence="4">
    <location>
        <position position="323"/>
    </location>
    <ligand>
        <name>Zn(2+)</name>
        <dbReference type="ChEBI" id="CHEBI:29105"/>
        <label>1</label>
    </ligand>
</feature>
<dbReference type="EC" id="3.1.8.1" evidence="6"/>
<dbReference type="PANTHER" id="PTHR10819:SF3">
    <property type="entry name" value="PHOSPHOTRIESTERASE-RELATED PROTEIN"/>
    <property type="match status" value="1"/>
</dbReference>
<dbReference type="InterPro" id="IPR006311">
    <property type="entry name" value="TAT_signal"/>
</dbReference>
<dbReference type="AlphaFoldDB" id="A0A5C6BS74"/>
<evidence type="ECO:0000313" key="7">
    <source>
        <dbReference type="Proteomes" id="UP000320735"/>
    </source>
</evidence>
<dbReference type="SUPFAM" id="SSF51556">
    <property type="entry name" value="Metallo-dependent hydrolases"/>
    <property type="match status" value="1"/>
</dbReference>
<dbReference type="GO" id="GO:0008270">
    <property type="term" value="F:zinc ion binding"/>
    <property type="evidence" value="ECO:0007669"/>
    <property type="project" value="InterPro"/>
</dbReference>
<feature type="binding site" evidence="4">
    <location>
        <position position="261"/>
    </location>
    <ligand>
        <name>Zn(2+)</name>
        <dbReference type="ChEBI" id="CHEBI:29105"/>
        <label>2</label>
    </ligand>
</feature>
<dbReference type="Pfam" id="PF02126">
    <property type="entry name" value="PTE"/>
    <property type="match status" value="1"/>
</dbReference>
<dbReference type="PIRSF" id="PIRSF016839">
    <property type="entry name" value="PhP"/>
    <property type="match status" value="1"/>
</dbReference>
<name>A0A5C6BS74_9PLAN</name>
<gene>
    <name evidence="6" type="primary">opd</name>
    <name evidence="6" type="ORF">CA54_36740</name>
</gene>
<feature type="binding site" evidence="4">
    <location>
        <position position="62"/>
    </location>
    <ligand>
        <name>Zn(2+)</name>
        <dbReference type="ChEBI" id="CHEBI:29105"/>
        <label>1</label>
    </ligand>
</feature>
<dbReference type="PANTHER" id="PTHR10819">
    <property type="entry name" value="PHOSPHOTRIESTERASE-RELATED"/>
    <property type="match status" value="1"/>
</dbReference>
<keyword evidence="1 4" id="KW-0479">Metal-binding</keyword>
<evidence type="ECO:0000256" key="5">
    <source>
        <dbReference type="PROSITE-ProRule" id="PRU00679"/>
    </source>
</evidence>
<evidence type="ECO:0000256" key="1">
    <source>
        <dbReference type="ARBA" id="ARBA00022723"/>
    </source>
</evidence>
<reference evidence="6 7" key="1">
    <citation type="submission" date="2019-02" db="EMBL/GenBank/DDBJ databases">
        <title>Deep-cultivation of Planctomycetes and their phenomic and genomic characterization uncovers novel biology.</title>
        <authorList>
            <person name="Wiegand S."/>
            <person name="Jogler M."/>
            <person name="Boedeker C."/>
            <person name="Pinto D."/>
            <person name="Vollmers J."/>
            <person name="Rivas-Marin E."/>
            <person name="Kohn T."/>
            <person name="Peeters S.H."/>
            <person name="Heuer A."/>
            <person name="Rast P."/>
            <person name="Oberbeckmann S."/>
            <person name="Bunk B."/>
            <person name="Jeske O."/>
            <person name="Meyerdierks A."/>
            <person name="Storesund J.E."/>
            <person name="Kallscheuer N."/>
            <person name="Luecker S."/>
            <person name="Lage O.M."/>
            <person name="Pohl T."/>
            <person name="Merkel B.J."/>
            <person name="Hornburger P."/>
            <person name="Mueller R.-W."/>
            <person name="Bruemmer F."/>
            <person name="Labrenz M."/>
            <person name="Spormann A.M."/>
            <person name="Op Den Camp H."/>
            <person name="Overmann J."/>
            <person name="Amann R."/>
            <person name="Jetten M.S.M."/>
            <person name="Mascher T."/>
            <person name="Medema M.H."/>
            <person name="Devos D.P."/>
            <person name="Kaster A.-K."/>
            <person name="Ovreas L."/>
            <person name="Rohde M."/>
            <person name="Galperin M.Y."/>
            <person name="Jogler C."/>
        </authorList>
    </citation>
    <scope>NUCLEOTIDE SEQUENCE [LARGE SCALE GENOMIC DNA]</scope>
    <source>
        <strain evidence="6 7">CA54</strain>
    </source>
</reference>
<evidence type="ECO:0000256" key="4">
    <source>
        <dbReference type="PIRSR" id="PIRSR601559-51"/>
    </source>
</evidence>
<feature type="binding site" evidence="4">
    <location>
        <position position="64"/>
    </location>
    <ligand>
        <name>Zn(2+)</name>
        <dbReference type="ChEBI" id="CHEBI:29105"/>
        <label>1</label>
    </ligand>
</feature>
<feature type="modified residue" description="N6-carboxylysine" evidence="3 5">
    <location>
        <position position="202"/>
    </location>
</feature>
<comment type="cofactor">
    <cofactor evidence="4">
        <name>a divalent metal cation</name>
        <dbReference type="ChEBI" id="CHEBI:60240"/>
    </cofactor>
    <text evidence="4">Binds 2 divalent metal cations per subunit.</text>
</comment>
<proteinExistence type="inferred from homology"/>
<accession>A0A5C6BS74</accession>
<dbReference type="InterPro" id="IPR001559">
    <property type="entry name" value="Phosphotriesterase"/>
</dbReference>
<organism evidence="6 7">
    <name type="scientific">Symmachiella macrocystis</name>
    <dbReference type="NCBI Taxonomy" id="2527985"/>
    <lineage>
        <taxon>Bacteria</taxon>
        <taxon>Pseudomonadati</taxon>
        <taxon>Planctomycetota</taxon>
        <taxon>Planctomycetia</taxon>
        <taxon>Planctomycetales</taxon>
        <taxon>Planctomycetaceae</taxon>
        <taxon>Symmachiella</taxon>
    </lineage>
</organism>
<feature type="binding site" description="via carbamate group" evidence="4">
    <location>
        <position position="202"/>
    </location>
    <ligand>
        <name>Zn(2+)</name>
        <dbReference type="ChEBI" id="CHEBI:29105"/>
        <label>1</label>
    </ligand>
</feature>
<comment type="similarity">
    <text evidence="5">Belongs to the metallo-dependent hydrolases superfamily. Phosphotriesterase family.</text>
</comment>
<dbReference type="Proteomes" id="UP000320735">
    <property type="component" value="Unassembled WGS sequence"/>
</dbReference>
<evidence type="ECO:0000256" key="3">
    <source>
        <dbReference type="PIRSR" id="PIRSR601559-50"/>
    </source>
</evidence>
<evidence type="ECO:0000256" key="2">
    <source>
        <dbReference type="ARBA" id="ARBA00022801"/>
    </source>
</evidence>
<evidence type="ECO:0000313" key="6">
    <source>
        <dbReference type="EMBL" id="TWU14805.1"/>
    </source>
</evidence>
<keyword evidence="2 6" id="KW-0378">Hydrolase</keyword>
<feature type="binding site" evidence="4">
    <location>
        <position position="234"/>
    </location>
    <ligand>
        <name>Zn(2+)</name>
        <dbReference type="ChEBI" id="CHEBI:29105"/>
        <label>2</label>
    </ligand>
</feature>
<comment type="caution">
    <text evidence="6">The sequence shown here is derived from an EMBL/GenBank/DDBJ whole genome shotgun (WGS) entry which is preliminary data.</text>
</comment>
<keyword evidence="7" id="KW-1185">Reference proteome</keyword>
<dbReference type="EMBL" id="SJPP01000001">
    <property type="protein sequence ID" value="TWU14805.1"/>
    <property type="molecule type" value="Genomic_DNA"/>
</dbReference>
<dbReference type="RefSeq" id="WP_146372072.1">
    <property type="nucleotide sequence ID" value="NZ_SJPP01000001.1"/>
</dbReference>
<dbReference type="PROSITE" id="PS51347">
    <property type="entry name" value="PHOSPHOTRIESTERASE_2"/>
    <property type="match status" value="1"/>
</dbReference>
<protein>
    <submittedName>
        <fullName evidence="6">Parathion hydrolase</fullName>
        <ecNumber evidence="6">3.1.8.1</ecNumber>
    </submittedName>
</protein>